<reference evidence="5 6" key="1">
    <citation type="submission" date="2018-08" db="EMBL/GenBank/DDBJ databases">
        <title>A genome reference for cultivated species of the human gut microbiota.</title>
        <authorList>
            <person name="Zou Y."/>
            <person name="Xue W."/>
            <person name="Luo G."/>
        </authorList>
    </citation>
    <scope>NUCLEOTIDE SEQUENCE [LARGE SCALE GENOMIC DNA]</scope>
    <source>
        <strain evidence="5 6">AM22-12LB</strain>
    </source>
</reference>
<accession>A0A3R6E1W2</accession>
<dbReference type="Gene3D" id="3.90.220.20">
    <property type="entry name" value="DNA methylase specificity domains"/>
    <property type="match status" value="1"/>
</dbReference>
<keyword evidence="2" id="KW-0680">Restriction system</keyword>
<keyword evidence="5" id="KW-0540">Nuclease</keyword>
<protein>
    <submittedName>
        <fullName evidence="5">Restriction endonuclease</fullName>
    </submittedName>
</protein>
<gene>
    <name evidence="5" type="ORF">DW252_10290</name>
</gene>
<dbReference type="AlphaFoldDB" id="A0A3R6E1W2"/>
<evidence type="ECO:0000313" key="5">
    <source>
        <dbReference type="EMBL" id="RHG59896.1"/>
    </source>
</evidence>
<comment type="caution">
    <text evidence="5">The sequence shown here is derived from an EMBL/GenBank/DDBJ whole genome shotgun (WGS) entry which is preliminary data.</text>
</comment>
<dbReference type="SUPFAM" id="SSF116734">
    <property type="entry name" value="DNA methylase specificity domain"/>
    <property type="match status" value="1"/>
</dbReference>
<dbReference type="RefSeq" id="WP_118218388.1">
    <property type="nucleotide sequence ID" value="NZ_QRIM01000011.1"/>
</dbReference>
<sequence length="170" mass="19557">MLKPLNSLKWVAFAIDEIFTISAGKRLTKDSMDSGDIPFVGASDSNNGITNWIGTANTSFDRNVLGVNYNGSVVENFYHGYGCVFSDDVKRLHLKYYADNKYILLFFKTVILQQKVKYTYGYKFNGQRMERQKILLPVDEGGNPDYAYMEQYGRNLMLQKYQQYLNYIGA</sequence>
<keyword evidence="5" id="KW-0378">Hydrolase</keyword>
<dbReference type="Proteomes" id="UP000286595">
    <property type="component" value="Unassembled WGS sequence"/>
</dbReference>
<dbReference type="Pfam" id="PF01420">
    <property type="entry name" value="Methylase_S"/>
    <property type="match status" value="1"/>
</dbReference>
<name>A0A3R6E1W2_9FIRM</name>
<comment type="similarity">
    <text evidence="1">Belongs to the type-I restriction system S methylase family.</text>
</comment>
<evidence type="ECO:0000259" key="4">
    <source>
        <dbReference type="Pfam" id="PF01420"/>
    </source>
</evidence>
<dbReference type="EMBL" id="QRIM01000011">
    <property type="protein sequence ID" value="RHG59896.1"/>
    <property type="molecule type" value="Genomic_DNA"/>
</dbReference>
<dbReference type="GO" id="GO:0009307">
    <property type="term" value="P:DNA restriction-modification system"/>
    <property type="evidence" value="ECO:0007669"/>
    <property type="project" value="UniProtKB-KW"/>
</dbReference>
<proteinExistence type="inferred from homology"/>
<feature type="domain" description="Type I restriction modification DNA specificity" evidence="4">
    <location>
        <begin position="9"/>
        <end position="160"/>
    </location>
</feature>
<keyword evidence="3" id="KW-0238">DNA-binding</keyword>
<organism evidence="5 6">
    <name type="scientific">Coprococcus comes</name>
    <dbReference type="NCBI Taxonomy" id="410072"/>
    <lineage>
        <taxon>Bacteria</taxon>
        <taxon>Bacillati</taxon>
        <taxon>Bacillota</taxon>
        <taxon>Clostridia</taxon>
        <taxon>Lachnospirales</taxon>
        <taxon>Lachnospiraceae</taxon>
        <taxon>Coprococcus</taxon>
    </lineage>
</organism>
<dbReference type="GO" id="GO:0004519">
    <property type="term" value="F:endonuclease activity"/>
    <property type="evidence" value="ECO:0007669"/>
    <property type="project" value="UniProtKB-KW"/>
</dbReference>
<dbReference type="InterPro" id="IPR044946">
    <property type="entry name" value="Restrct_endonuc_typeI_TRD_sf"/>
</dbReference>
<evidence type="ECO:0000256" key="1">
    <source>
        <dbReference type="ARBA" id="ARBA00010923"/>
    </source>
</evidence>
<dbReference type="GO" id="GO:0003677">
    <property type="term" value="F:DNA binding"/>
    <property type="evidence" value="ECO:0007669"/>
    <property type="project" value="UniProtKB-KW"/>
</dbReference>
<dbReference type="InterPro" id="IPR000055">
    <property type="entry name" value="Restrct_endonuc_typeI_TRD"/>
</dbReference>
<keyword evidence="5" id="KW-0255">Endonuclease</keyword>
<evidence type="ECO:0000256" key="3">
    <source>
        <dbReference type="ARBA" id="ARBA00023125"/>
    </source>
</evidence>
<evidence type="ECO:0000256" key="2">
    <source>
        <dbReference type="ARBA" id="ARBA00022747"/>
    </source>
</evidence>
<evidence type="ECO:0000313" key="6">
    <source>
        <dbReference type="Proteomes" id="UP000286595"/>
    </source>
</evidence>